<dbReference type="InterPro" id="IPR005657">
    <property type="entry name" value="Triabi/Procalin"/>
</dbReference>
<comment type="similarity">
    <text evidence="6">Belongs to the calycin superfamily. Triabin family.</text>
</comment>
<evidence type="ECO:0000256" key="3">
    <source>
        <dbReference type="ARBA" id="ARBA00022656"/>
    </source>
</evidence>
<keyword evidence="2" id="KW-0964">Secreted</keyword>
<organism evidence="8">
    <name type="scientific">Triatoma brasiliensis</name>
    <name type="common">Blood-sucking bug</name>
    <dbReference type="NCBI Taxonomy" id="65344"/>
    <lineage>
        <taxon>Eukaryota</taxon>
        <taxon>Metazoa</taxon>
        <taxon>Ecdysozoa</taxon>
        <taxon>Arthropoda</taxon>
        <taxon>Hexapoda</taxon>
        <taxon>Insecta</taxon>
        <taxon>Pterygota</taxon>
        <taxon>Neoptera</taxon>
        <taxon>Paraneoptera</taxon>
        <taxon>Hemiptera</taxon>
        <taxon>Heteroptera</taxon>
        <taxon>Panheteroptera</taxon>
        <taxon>Cimicomorpha</taxon>
        <taxon>Reduviidae</taxon>
        <taxon>Triatominae</taxon>
        <taxon>Triatoma</taxon>
    </lineage>
</organism>
<reference evidence="8" key="1">
    <citation type="journal article" date="2007" name="Insect Biochem. Mol. Biol.">
        <title>The sialotranscriptome of the blood-sucking bug Triatoma brasiliensis (Hemiptera, Triatominae).</title>
        <authorList>
            <person name="Santos A."/>
            <person name="Ribeiro J.M."/>
            <person name="Lehane M.J."/>
            <person name="Gontijo N.F."/>
            <person name="Veloso A.B."/>
            <person name="Sant'Anna M.R."/>
            <person name="Nascimento Araujo R."/>
            <person name="Grisard E.C."/>
            <person name="Pereira M.H."/>
        </authorList>
    </citation>
    <scope>NUCLEOTIDE SEQUENCE</scope>
    <source>
        <strain evidence="8">TB-221</strain>
    </source>
</reference>
<sequence>MKTIITVIFAGILTYTGAQNPGCSVPNGLQAMGRNFDINKFFSGQWYVTHMKDVTPNSYDAVCREYKTYLKDGLVKIDADGDYQLRTRKLLSYNCSTGTPPMPHGSIHLQCSHADKNGNAVNFIFFSLLWTIIQTRLSRLCLKPIDVQGTTMDRFIKGNLSVTTGGLKTTDTSKATDSLNKHRLQLADFKKLC</sequence>
<evidence type="ECO:0000256" key="2">
    <source>
        <dbReference type="ARBA" id="ARBA00022525"/>
    </source>
</evidence>
<keyword evidence="4 7" id="KW-0732">Signal</keyword>
<keyword evidence="3" id="KW-0800">Toxin</keyword>
<evidence type="ECO:0000256" key="4">
    <source>
        <dbReference type="ARBA" id="ARBA00022729"/>
    </source>
</evidence>
<comment type="subcellular location">
    <subcellularLocation>
        <location evidence="1">Secreted</location>
    </subcellularLocation>
</comment>
<evidence type="ECO:0000256" key="7">
    <source>
        <dbReference type="SAM" id="SignalP"/>
    </source>
</evidence>
<proteinExistence type="evidence at transcript level"/>
<dbReference type="SUPFAM" id="SSF50814">
    <property type="entry name" value="Lipocalins"/>
    <property type="match status" value="1"/>
</dbReference>
<dbReference type="GO" id="GO:0005576">
    <property type="term" value="C:extracellular region"/>
    <property type="evidence" value="ECO:0007669"/>
    <property type="project" value="UniProtKB-SubCell"/>
</dbReference>
<accession>Q0MTD0</accession>
<dbReference type="GO" id="GO:0090729">
    <property type="term" value="F:toxin activity"/>
    <property type="evidence" value="ECO:0007669"/>
    <property type="project" value="UniProtKB-KW"/>
</dbReference>
<dbReference type="AlphaFoldDB" id="Q0MTD0"/>
<evidence type="ECO:0000313" key="8">
    <source>
        <dbReference type="EMBL" id="ABH09439.1"/>
    </source>
</evidence>
<name>Q0MTD0_TRIBS</name>
<dbReference type="CDD" id="cd19423">
    <property type="entry name" value="lipocalin_LTBP1-like"/>
    <property type="match status" value="1"/>
</dbReference>
<dbReference type="InterPro" id="IPR012674">
    <property type="entry name" value="Calycin"/>
</dbReference>
<evidence type="ECO:0000256" key="6">
    <source>
        <dbReference type="ARBA" id="ARBA00034121"/>
    </source>
</evidence>
<dbReference type="EMBL" id="DQ846805">
    <property type="protein sequence ID" value="ABH09439.1"/>
    <property type="molecule type" value="mRNA"/>
</dbReference>
<evidence type="ECO:0000256" key="5">
    <source>
        <dbReference type="ARBA" id="ARBA00023240"/>
    </source>
</evidence>
<dbReference type="GO" id="GO:0030682">
    <property type="term" value="P:symbiont-mediated perturbation of host defenses"/>
    <property type="evidence" value="ECO:0007669"/>
    <property type="project" value="InterPro"/>
</dbReference>
<keyword evidence="5" id="KW-1199">Hemostasis impairing toxin</keyword>
<dbReference type="Pfam" id="PF03973">
    <property type="entry name" value="Triabin"/>
    <property type="match status" value="1"/>
</dbReference>
<feature type="chain" id="PRO_5004175177" evidence="7">
    <location>
        <begin position="19"/>
        <end position="193"/>
    </location>
</feature>
<evidence type="ECO:0000256" key="1">
    <source>
        <dbReference type="ARBA" id="ARBA00004613"/>
    </source>
</evidence>
<protein>
    <submittedName>
        <fullName evidence="8">Salivary lipocalin 2</fullName>
    </submittedName>
</protein>
<feature type="signal peptide" evidence="7">
    <location>
        <begin position="1"/>
        <end position="18"/>
    </location>
</feature>
<dbReference type="Gene3D" id="2.40.128.20">
    <property type="match status" value="1"/>
</dbReference>